<dbReference type="InterPro" id="IPR029151">
    <property type="entry name" value="Sensor-like_sf"/>
</dbReference>
<evidence type="ECO:0000313" key="16">
    <source>
        <dbReference type="EMBL" id="TYS61831.1"/>
    </source>
</evidence>
<dbReference type="SUPFAM" id="SSF55785">
    <property type="entry name" value="PYP-like sensor domain (PAS domain)"/>
    <property type="match status" value="1"/>
</dbReference>
<keyword evidence="13 14" id="KW-0472">Membrane</keyword>
<keyword evidence="10" id="KW-0067">ATP-binding</keyword>
<evidence type="ECO:0000256" key="9">
    <source>
        <dbReference type="ARBA" id="ARBA00022777"/>
    </source>
</evidence>
<dbReference type="PRINTS" id="PR00344">
    <property type="entry name" value="BCTRLSENSOR"/>
</dbReference>
<dbReference type="RefSeq" id="WP_129613469.1">
    <property type="nucleotide sequence ID" value="NZ_CP160000.1"/>
</dbReference>
<accession>A0A5D4SGL8</accession>
<dbReference type="SUPFAM" id="SSF55874">
    <property type="entry name" value="ATPase domain of HSP90 chaperone/DNA topoisomerase II/histidine kinase"/>
    <property type="match status" value="1"/>
</dbReference>
<dbReference type="Pfam" id="PF17203">
    <property type="entry name" value="sCache_3_2"/>
    <property type="match status" value="1"/>
</dbReference>
<dbReference type="InterPro" id="IPR013767">
    <property type="entry name" value="PAS_fold"/>
</dbReference>
<gene>
    <name evidence="16" type="primary">dcuS</name>
    <name evidence="16" type="ORF">FZD47_17175</name>
</gene>
<evidence type="ECO:0000256" key="1">
    <source>
        <dbReference type="ARBA" id="ARBA00000085"/>
    </source>
</evidence>
<dbReference type="InterPro" id="IPR004358">
    <property type="entry name" value="Sig_transdc_His_kin-like_C"/>
</dbReference>
<dbReference type="Pfam" id="PF00989">
    <property type="entry name" value="PAS"/>
    <property type="match status" value="1"/>
</dbReference>
<dbReference type="NCBIfam" id="NF008298">
    <property type="entry name" value="PRK11086.1"/>
    <property type="match status" value="1"/>
</dbReference>
<dbReference type="InterPro" id="IPR035965">
    <property type="entry name" value="PAS-like_dom_sf"/>
</dbReference>
<dbReference type="EMBL" id="VTES01000005">
    <property type="protein sequence ID" value="TYS61831.1"/>
    <property type="molecule type" value="Genomic_DNA"/>
</dbReference>
<evidence type="ECO:0000256" key="5">
    <source>
        <dbReference type="ARBA" id="ARBA00022553"/>
    </source>
</evidence>
<dbReference type="GO" id="GO:0005524">
    <property type="term" value="F:ATP binding"/>
    <property type="evidence" value="ECO:0007669"/>
    <property type="project" value="UniProtKB-KW"/>
</dbReference>
<evidence type="ECO:0000256" key="13">
    <source>
        <dbReference type="ARBA" id="ARBA00023136"/>
    </source>
</evidence>
<evidence type="ECO:0000256" key="14">
    <source>
        <dbReference type="SAM" id="Phobius"/>
    </source>
</evidence>
<evidence type="ECO:0000256" key="12">
    <source>
        <dbReference type="ARBA" id="ARBA00023012"/>
    </source>
</evidence>
<dbReference type="InterPro" id="IPR039506">
    <property type="entry name" value="SPOB_a"/>
</dbReference>
<dbReference type="Gene3D" id="3.30.450.20">
    <property type="entry name" value="PAS domain"/>
    <property type="match status" value="2"/>
</dbReference>
<dbReference type="GO" id="GO:0006355">
    <property type="term" value="P:regulation of DNA-templated transcription"/>
    <property type="evidence" value="ECO:0007669"/>
    <property type="project" value="InterPro"/>
</dbReference>
<dbReference type="GeneID" id="97348202"/>
<dbReference type="PANTHER" id="PTHR43547">
    <property type="entry name" value="TWO-COMPONENT HISTIDINE KINASE"/>
    <property type="match status" value="1"/>
</dbReference>
<dbReference type="InterPro" id="IPR005467">
    <property type="entry name" value="His_kinase_dom"/>
</dbReference>
<dbReference type="SMART" id="SM00091">
    <property type="entry name" value="PAS"/>
    <property type="match status" value="1"/>
</dbReference>
<dbReference type="SUPFAM" id="SSF103190">
    <property type="entry name" value="Sensory domain-like"/>
    <property type="match status" value="1"/>
</dbReference>
<protein>
    <recommendedName>
        <fullName evidence="3">histidine kinase</fullName>
        <ecNumber evidence="3">2.7.13.3</ecNumber>
    </recommendedName>
</protein>
<dbReference type="FunFam" id="3.30.450.20:FF:000018">
    <property type="entry name" value="Sensor histidine kinase DcuS"/>
    <property type="match status" value="1"/>
</dbReference>
<keyword evidence="8" id="KW-0547">Nucleotide-binding</keyword>
<dbReference type="InterPro" id="IPR036890">
    <property type="entry name" value="HATPase_C_sf"/>
</dbReference>
<keyword evidence="6 16" id="KW-0808">Transferase</keyword>
<dbReference type="Gene3D" id="1.10.287.130">
    <property type="match status" value="1"/>
</dbReference>
<comment type="catalytic activity">
    <reaction evidence="1">
        <text>ATP + protein L-histidine = ADP + protein N-phospho-L-histidine.</text>
        <dbReference type="EC" id="2.7.13.3"/>
    </reaction>
</comment>
<dbReference type="CDD" id="cd00130">
    <property type="entry name" value="PAS"/>
    <property type="match status" value="1"/>
</dbReference>
<keyword evidence="9 16" id="KW-0418">Kinase</keyword>
<feature type="transmembrane region" description="Helical" evidence="14">
    <location>
        <begin position="6"/>
        <end position="31"/>
    </location>
</feature>
<evidence type="ECO:0000256" key="10">
    <source>
        <dbReference type="ARBA" id="ARBA00022840"/>
    </source>
</evidence>
<evidence type="ECO:0000256" key="6">
    <source>
        <dbReference type="ARBA" id="ARBA00022679"/>
    </source>
</evidence>
<dbReference type="SMART" id="SM00387">
    <property type="entry name" value="HATPase_c"/>
    <property type="match status" value="1"/>
</dbReference>
<evidence type="ECO:0000256" key="2">
    <source>
        <dbReference type="ARBA" id="ARBA00004651"/>
    </source>
</evidence>
<evidence type="ECO:0000256" key="8">
    <source>
        <dbReference type="ARBA" id="ARBA00022741"/>
    </source>
</evidence>
<evidence type="ECO:0000313" key="17">
    <source>
        <dbReference type="Proteomes" id="UP000323732"/>
    </source>
</evidence>
<evidence type="ECO:0000259" key="15">
    <source>
        <dbReference type="PROSITE" id="PS50109"/>
    </source>
</evidence>
<dbReference type="PROSITE" id="PS50109">
    <property type="entry name" value="HIS_KIN"/>
    <property type="match status" value="1"/>
</dbReference>
<keyword evidence="11 14" id="KW-1133">Transmembrane helix</keyword>
<reference evidence="16 17" key="1">
    <citation type="submission" date="2019-08" db="EMBL/GenBank/DDBJ databases">
        <title>Bacillus genomes from the desert of Cuatro Cienegas, Coahuila.</title>
        <authorList>
            <person name="Olmedo-Alvarez G."/>
        </authorList>
    </citation>
    <scope>NUCLEOTIDE SEQUENCE [LARGE SCALE GENOMIC DNA]</scope>
    <source>
        <strain evidence="16 17">CH37_1T</strain>
    </source>
</reference>
<dbReference type="GO" id="GO:0005886">
    <property type="term" value="C:plasma membrane"/>
    <property type="evidence" value="ECO:0007669"/>
    <property type="project" value="UniProtKB-SubCell"/>
</dbReference>
<dbReference type="Pfam" id="PF14689">
    <property type="entry name" value="SPOB_a"/>
    <property type="match status" value="1"/>
</dbReference>
<dbReference type="Proteomes" id="UP000323732">
    <property type="component" value="Unassembled WGS sequence"/>
</dbReference>
<dbReference type="AlphaFoldDB" id="A0A5D4SGL8"/>
<evidence type="ECO:0000256" key="11">
    <source>
        <dbReference type="ARBA" id="ARBA00022989"/>
    </source>
</evidence>
<dbReference type="InterPro" id="IPR003594">
    <property type="entry name" value="HATPase_dom"/>
</dbReference>
<keyword evidence="7 14" id="KW-0812">Transmembrane</keyword>
<dbReference type="GO" id="GO:0000155">
    <property type="term" value="F:phosphorelay sensor kinase activity"/>
    <property type="evidence" value="ECO:0007669"/>
    <property type="project" value="InterPro"/>
</dbReference>
<dbReference type="SUPFAM" id="SSF55890">
    <property type="entry name" value="Sporulation response regulatory protein Spo0B"/>
    <property type="match status" value="1"/>
</dbReference>
<evidence type="ECO:0000256" key="4">
    <source>
        <dbReference type="ARBA" id="ARBA00022475"/>
    </source>
</evidence>
<dbReference type="Gene3D" id="3.30.565.10">
    <property type="entry name" value="Histidine kinase-like ATPase, C-terminal domain"/>
    <property type="match status" value="1"/>
</dbReference>
<name>A0A5D4SGL8_9BACI</name>
<dbReference type="EC" id="2.7.13.3" evidence="3"/>
<dbReference type="InterPro" id="IPR000014">
    <property type="entry name" value="PAS"/>
</dbReference>
<keyword evidence="5" id="KW-0597">Phosphoprotein</keyword>
<comment type="subcellular location">
    <subcellularLocation>
        <location evidence="2">Cell membrane</location>
        <topology evidence="2">Multi-pass membrane protein</topology>
    </subcellularLocation>
</comment>
<sequence length="533" mass="58301">MKKGRWSLQAIIIIFVCVVVMISLMITDLLISSRVTSSVEETQEDKALNVAKMVAHSRIVEDALEGDPEGAGVQDFANEMRELTNVNFIVVMDMKGYRLSHPESSEIGKHFRGGDEGPVLEGEEYVSYSKGILGPSMRAFTPVIGSAGEQIGAVAVGISLETVTKAVHKSQNAIYIGTLIGILVGIIGAVILARYIKKILLGLEPSAIAKVLEERSSMLQSVREGIIAVDQSGKITLVNRAARKLFQKAGIEKDPVGLQIEEYLPETRLKEVLITGKTHLDQEQSFHGVTILVNRVPVVVDNQLVGAIATFRDKTEVQLLAEQLTGVRNYADALRAQAHEFMNKLHVILGMVHTEQYEHLARYVNETVNHRENEMGFVTKKIHDPVLAGFLIGKLSNARESGAVLSFDCADNLPKPADPEITHDLITIIGNLIDNALEAVSGRPVKKVELMLDYAEEILTIEVRDTGSGMTKEIQDRISEKGFSTKGKDRGFGLYLVTQAADKLEGELIISSKAGKGTQFAVYIPYKAGDDET</sequence>
<dbReference type="Pfam" id="PF02518">
    <property type="entry name" value="HATPase_c"/>
    <property type="match status" value="1"/>
</dbReference>
<keyword evidence="4" id="KW-1003">Cell membrane</keyword>
<evidence type="ECO:0000256" key="3">
    <source>
        <dbReference type="ARBA" id="ARBA00012438"/>
    </source>
</evidence>
<keyword evidence="12" id="KW-0902">Two-component regulatory system</keyword>
<dbReference type="PANTHER" id="PTHR43547:SF10">
    <property type="entry name" value="SENSOR HISTIDINE KINASE DCUS"/>
    <property type="match status" value="1"/>
</dbReference>
<dbReference type="InterPro" id="IPR016120">
    <property type="entry name" value="Sig_transdc_His_kin_SpoOB"/>
</dbReference>
<feature type="domain" description="Histidine kinase" evidence="15">
    <location>
        <begin position="425"/>
        <end position="528"/>
    </location>
</feature>
<evidence type="ECO:0000256" key="7">
    <source>
        <dbReference type="ARBA" id="ARBA00022692"/>
    </source>
</evidence>
<proteinExistence type="predicted"/>
<dbReference type="InterPro" id="IPR033463">
    <property type="entry name" value="sCache_3"/>
</dbReference>
<comment type="caution">
    <text evidence="16">The sequence shown here is derived from an EMBL/GenBank/DDBJ whole genome shotgun (WGS) entry which is preliminary data.</text>
</comment>
<feature type="transmembrane region" description="Helical" evidence="14">
    <location>
        <begin position="173"/>
        <end position="196"/>
    </location>
</feature>
<organism evidence="16 17">
    <name type="scientific">Bacillus infantis</name>
    <dbReference type="NCBI Taxonomy" id="324767"/>
    <lineage>
        <taxon>Bacteria</taxon>
        <taxon>Bacillati</taxon>
        <taxon>Bacillota</taxon>
        <taxon>Bacilli</taxon>
        <taxon>Bacillales</taxon>
        <taxon>Bacillaceae</taxon>
        <taxon>Bacillus</taxon>
    </lineage>
</organism>